<name>A0A2T3W465_9DEIO</name>
<sequence>MTPPRTALISGAGIAGPAVAYWLRRAGFAPTLVERAPALRHGGHLIDFWGVGYDVAGRMGLRGALHEDGYAVRGIRFIDRWGQAAATLPAEALLPGHHRRYVNLRRGDLARRLWALVEPEVEAVFGDSVTALTPQGKRVGVTFEHAPPREVDLVIGADGLHSRVRALALGAERDTVTSLGYWTAAFTASDAHAGEPGTYISFTAPGRQVARFALRGGHSAYFLLWAQPGRPTPGLDGAAQRRVLERVFAHSGVLGDRMLTALPRAQDLYLDVVAQVRLPHWSAGRVALVGDAAYAPSLLSGQGSALALAGAYLLAHELARTPDVPEAAFARYQAAFGPFVAAKQRSAARYGPWFAPRTELGVQLRNVALRLMAAPGVARWVAGRAFHDRFTLPDQVPAPLS</sequence>
<dbReference type="GO" id="GO:0071949">
    <property type="term" value="F:FAD binding"/>
    <property type="evidence" value="ECO:0007669"/>
    <property type="project" value="InterPro"/>
</dbReference>
<dbReference type="Gene3D" id="3.50.50.60">
    <property type="entry name" value="FAD/NAD(P)-binding domain"/>
    <property type="match status" value="1"/>
</dbReference>
<evidence type="ECO:0000313" key="2">
    <source>
        <dbReference type="EMBL" id="PTA66672.1"/>
    </source>
</evidence>
<organism evidence="2 3">
    <name type="scientific">Deinococcus arcticus</name>
    <dbReference type="NCBI Taxonomy" id="2136176"/>
    <lineage>
        <taxon>Bacteria</taxon>
        <taxon>Thermotogati</taxon>
        <taxon>Deinococcota</taxon>
        <taxon>Deinococci</taxon>
        <taxon>Deinococcales</taxon>
        <taxon>Deinococcaceae</taxon>
        <taxon>Deinococcus</taxon>
    </lineage>
</organism>
<evidence type="ECO:0000259" key="1">
    <source>
        <dbReference type="Pfam" id="PF01494"/>
    </source>
</evidence>
<dbReference type="PANTHER" id="PTHR46865">
    <property type="entry name" value="OXIDOREDUCTASE-RELATED"/>
    <property type="match status" value="1"/>
</dbReference>
<dbReference type="OrthoDB" id="9766816at2"/>
<dbReference type="PRINTS" id="PR00420">
    <property type="entry name" value="RNGMNOXGNASE"/>
</dbReference>
<proteinExistence type="predicted"/>
<dbReference type="InterPro" id="IPR051704">
    <property type="entry name" value="FAD_aromatic-hydroxylase"/>
</dbReference>
<dbReference type="SUPFAM" id="SSF51905">
    <property type="entry name" value="FAD/NAD(P)-binding domain"/>
    <property type="match status" value="1"/>
</dbReference>
<dbReference type="PANTHER" id="PTHR46865:SF8">
    <property type="entry name" value="POSSIBLE OXIDOREDUCTASE"/>
    <property type="match status" value="1"/>
</dbReference>
<comment type="caution">
    <text evidence="2">The sequence shown here is derived from an EMBL/GenBank/DDBJ whole genome shotgun (WGS) entry which is preliminary data.</text>
</comment>
<dbReference type="AlphaFoldDB" id="A0A2T3W465"/>
<protein>
    <recommendedName>
        <fullName evidence="1">FAD-binding domain-containing protein</fullName>
    </recommendedName>
</protein>
<feature type="domain" description="FAD-binding" evidence="1">
    <location>
        <begin position="7"/>
        <end position="320"/>
    </location>
</feature>
<evidence type="ECO:0000313" key="3">
    <source>
        <dbReference type="Proteomes" id="UP000240317"/>
    </source>
</evidence>
<dbReference type="Gene3D" id="3.30.9.10">
    <property type="entry name" value="D-Amino Acid Oxidase, subunit A, domain 2"/>
    <property type="match status" value="1"/>
</dbReference>
<gene>
    <name evidence="2" type="ORF">C8263_16720</name>
</gene>
<dbReference type="InterPro" id="IPR002938">
    <property type="entry name" value="FAD-bd"/>
</dbReference>
<dbReference type="InterPro" id="IPR036188">
    <property type="entry name" value="FAD/NAD-bd_sf"/>
</dbReference>
<dbReference type="RefSeq" id="WP_107139274.1">
    <property type="nucleotide sequence ID" value="NZ_PYSV01000022.1"/>
</dbReference>
<reference evidence="2 3" key="1">
    <citation type="submission" date="2018-03" db="EMBL/GenBank/DDBJ databases">
        <title>Draft genome of Deinococcus sp. OD32.</title>
        <authorList>
            <person name="Wang X.-P."/>
            <person name="Du Z.-J."/>
        </authorList>
    </citation>
    <scope>NUCLEOTIDE SEQUENCE [LARGE SCALE GENOMIC DNA]</scope>
    <source>
        <strain evidence="2 3">OD32</strain>
    </source>
</reference>
<dbReference type="Proteomes" id="UP000240317">
    <property type="component" value="Unassembled WGS sequence"/>
</dbReference>
<keyword evidence="3" id="KW-1185">Reference proteome</keyword>
<accession>A0A2T3W465</accession>
<dbReference type="EMBL" id="PYSV01000022">
    <property type="protein sequence ID" value="PTA66672.1"/>
    <property type="molecule type" value="Genomic_DNA"/>
</dbReference>
<dbReference type="Pfam" id="PF01494">
    <property type="entry name" value="FAD_binding_3"/>
    <property type="match status" value="1"/>
</dbReference>